<reference evidence="1 2" key="1">
    <citation type="submission" date="2021-03" db="EMBL/GenBank/DDBJ databases">
        <title>Genomic Encyclopedia of Type Strains, Phase IV (KMG-IV): sequencing the most valuable type-strain genomes for metagenomic binning, comparative biology and taxonomic classification.</title>
        <authorList>
            <person name="Goeker M."/>
        </authorList>
    </citation>
    <scope>NUCLEOTIDE SEQUENCE [LARGE SCALE GENOMIC DNA]</scope>
    <source>
        <strain evidence="1 2">DSM 27563</strain>
    </source>
</reference>
<evidence type="ECO:0000313" key="1">
    <source>
        <dbReference type="EMBL" id="MBP2025085.1"/>
    </source>
</evidence>
<sequence length="81" mass="9511">MEIKELIKYIYETDIENIEFEDDSQKGDRALILLSKYGEDSSGELKKIFEDKVNFNNITPLSVMKINEMIRDSLKTTYKNI</sequence>
<gene>
    <name evidence="1" type="ORF">J2Z71_000610</name>
</gene>
<protein>
    <submittedName>
        <fullName evidence="1">Uncharacterized protein</fullName>
    </submittedName>
</protein>
<proteinExistence type="predicted"/>
<dbReference type="EMBL" id="JAGGLJ010000004">
    <property type="protein sequence ID" value="MBP2025085.1"/>
    <property type="molecule type" value="Genomic_DNA"/>
</dbReference>
<organism evidence="1 2">
    <name type="scientific">Peptoniphilus stercorisuis</name>
    <dbReference type="NCBI Taxonomy" id="1436965"/>
    <lineage>
        <taxon>Bacteria</taxon>
        <taxon>Bacillati</taxon>
        <taxon>Bacillota</taxon>
        <taxon>Tissierellia</taxon>
        <taxon>Tissierellales</taxon>
        <taxon>Peptoniphilaceae</taxon>
        <taxon>Peptoniphilus</taxon>
    </lineage>
</organism>
<evidence type="ECO:0000313" key="2">
    <source>
        <dbReference type="Proteomes" id="UP001519306"/>
    </source>
</evidence>
<accession>A0ABS4KBD6</accession>
<dbReference type="RefSeq" id="WP_210060388.1">
    <property type="nucleotide sequence ID" value="NZ_JAGGLJ010000004.1"/>
</dbReference>
<name>A0ABS4KBD6_9FIRM</name>
<dbReference type="Proteomes" id="UP001519306">
    <property type="component" value="Unassembled WGS sequence"/>
</dbReference>
<keyword evidence="2" id="KW-1185">Reference proteome</keyword>
<comment type="caution">
    <text evidence="1">The sequence shown here is derived from an EMBL/GenBank/DDBJ whole genome shotgun (WGS) entry which is preliminary data.</text>
</comment>